<keyword evidence="2" id="KW-1133">Transmembrane helix</keyword>
<dbReference type="OrthoDB" id="4350296at2"/>
<dbReference type="RefSeq" id="WP_139666467.1">
    <property type="nucleotide sequence ID" value="NZ_VDLY02000003.1"/>
</dbReference>
<name>A0A5N6ALW4_9ACTN</name>
<feature type="compositionally biased region" description="Low complexity" evidence="1">
    <location>
        <begin position="14"/>
        <end position="25"/>
    </location>
</feature>
<dbReference type="EMBL" id="VDLY02000003">
    <property type="protein sequence ID" value="KAB8168689.1"/>
    <property type="molecule type" value="Genomic_DNA"/>
</dbReference>
<keyword evidence="2" id="KW-0472">Membrane</keyword>
<dbReference type="Proteomes" id="UP000314251">
    <property type="component" value="Unassembled WGS sequence"/>
</dbReference>
<dbReference type="AlphaFoldDB" id="A0A5N6ALW4"/>
<proteinExistence type="predicted"/>
<evidence type="ECO:0000313" key="3">
    <source>
        <dbReference type="EMBL" id="KAB8168689.1"/>
    </source>
</evidence>
<evidence type="ECO:0000256" key="2">
    <source>
        <dbReference type="SAM" id="Phobius"/>
    </source>
</evidence>
<keyword evidence="2" id="KW-0812">Transmembrane</keyword>
<accession>A0A5N6ALW4</accession>
<evidence type="ECO:0000256" key="1">
    <source>
        <dbReference type="SAM" id="MobiDB-lite"/>
    </source>
</evidence>
<keyword evidence="4" id="KW-1185">Reference proteome</keyword>
<feature type="transmembrane region" description="Helical" evidence="2">
    <location>
        <begin position="95"/>
        <end position="119"/>
    </location>
</feature>
<reference evidence="3" key="1">
    <citation type="submission" date="2019-10" db="EMBL/GenBank/DDBJ databases">
        <title>Nonomuraea sp. nov., isolated from Phyllanthus amarus.</title>
        <authorList>
            <person name="Klykleung N."/>
            <person name="Tanasupawat S."/>
        </authorList>
    </citation>
    <scope>NUCLEOTIDE SEQUENCE [LARGE SCALE GENOMIC DNA]</scope>
    <source>
        <strain evidence="3">3MP-10</strain>
    </source>
</reference>
<comment type="caution">
    <text evidence="3">The sequence shown here is derived from an EMBL/GenBank/DDBJ whole genome shotgun (WGS) entry which is preliminary data.</text>
</comment>
<organism evidence="3 4">
    <name type="scientific">Streptomyces mimosae</name>
    <dbReference type="NCBI Taxonomy" id="2586635"/>
    <lineage>
        <taxon>Bacteria</taxon>
        <taxon>Bacillati</taxon>
        <taxon>Actinomycetota</taxon>
        <taxon>Actinomycetes</taxon>
        <taxon>Kitasatosporales</taxon>
        <taxon>Streptomycetaceae</taxon>
        <taxon>Streptomyces</taxon>
    </lineage>
</organism>
<sequence length="221" mass="23075">MDSPQPAPEHRSLAAPHAGQQAGQHDPWAAPQPRPAADGGREWRREIRDGALVAVPVALLTGVALGLLWVWRAPRVPLVLRGEDVLLANSEGQQAIAADGVFLLLGLGVGAVAGLVTFLVRRAGGVGVVVGLALGAGLGAWLAWQLGMMLGPTDDVVSRIAELEQNEVFDAPLELGAKSVLLGLPFGALLIHLLCVAGFGPRDERARPADRPPQWGTPPQA</sequence>
<evidence type="ECO:0000313" key="4">
    <source>
        <dbReference type="Proteomes" id="UP000314251"/>
    </source>
</evidence>
<gene>
    <name evidence="3" type="ORF">FH607_005495</name>
</gene>
<feature type="region of interest" description="Disordered" evidence="1">
    <location>
        <begin position="1"/>
        <end position="41"/>
    </location>
</feature>
<protein>
    <submittedName>
        <fullName evidence="3">ABC transporter permease</fullName>
    </submittedName>
</protein>
<feature type="transmembrane region" description="Helical" evidence="2">
    <location>
        <begin position="51"/>
        <end position="71"/>
    </location>
</feature>
<feature type="transmembrane region" description="Helical" evidence="2">
    <location>
        <begin position="126"/>
        <end position="144"/>
    </location>
</feature>
<feature type="transmembrane region" description="Helical" evidence="2">
    <location>
        <begin position="180"/>
        <end position="199"/>
    </location>
</feature>